<name>A0A1W2A5A5_9BACT</name>
<evidence type="ECO:0000313" key="1">
    <source>
        <dbReference type="EMBL" id="SMC55611.1"/>
    </source>
</evidence>
<dbReference type="STRING" id="1121400.SAMN02746065_104113"/>
<protein>
    <submittedName>
        <fullName evidence="1">Uncharacterized protein</fullName>
    </submittedName>
</protein>
<proteinExistence type="predicted"/>
<sequence>MRFNESRLVRLKDNIQNIIEKLKSVPSRQKERATSVVTACRECLDHVPATDTPVYVHIMGTDKSFKTSYLLDLFDHEALGHLFSVKAHNTSENTAVPCLVEPSDAVTRIVIRQLAISTGQIIRDDISPDLFGKLYDLSQGAVPDDYLLQVLVPAPETPMTLPVIEYPGIKEGADAMETHRALHKTFEKNLVDNLIRFPGILVACFQHKIAIPPGHPMDIILKKYREVLNTGPLDRKLPLVVSLQGESAIAGYCGNTNVQKDIATDFKSYTAFDTMIQLVNPCNGSYPVTFGAPGPYVEGWISGLSRYKNLGEIQENITLDGGISWSRATLESICGGETIREALDIIFLMPWITEAENCIADAMAALNEIETYDEVAEIKEKMRKLIVQERYHSIRTYFKNEMATQADGIVDNHDRFWNSVFAQYLMQFFDDDEMCQQVSQGLWQNLRQRLDGGNKGFLGTREEDLPYIIMNSAELYVPNALIRGDIAVMGRALEDE</sequence>
<gene>
    <name evidence="1" type="ORF">SAMN02746065_104113</name>
</gene>
<evidence type="ECO:0000313" key="2">
    <source>
        <dbReference type="Proteomes" id="UP000192418"/>
    </source>
</evidence>
<dbReference type="RefSeq" id="WP_084067338.1">
    <property type="nucleotide sequence ID" value="NZ_FWXY01000004.1"/>
</dbReference>
<dbReference type="AlphaFoldDB" id="A0A1W2A5A5"/>
<organism evidence="1 2">
    <name type="scientific">Desulfocicer vacuolatum DSM 3385</name>
    <dbReference type="NCBI Taxonomy" id="1121400"/>
    <lineage>
        <taxon>Bacteria</taxon>
        <taxon>Pseudomonadati</taxon>
        <taxon>Thermodesulfobacteriota</taxon>
        <taxon>Desulfobacteria</taxon>
        <taxon>Desulfobacterales</taxon>
        <taxon>Desulfobacteraceae</taxon>
        <taxon>Desulfocicer</taxon>
    </lineage>
</organism>
<keyword evidence="2" id="KW-1185">Reference proteome</keyword>
<dbReference type="Proteomes" id="UP000192418">
    <property type="component" value="Unassembled WGS sequence"/>
</dbReference>
<accession>A0A1W2A5A5</accession>
<dbReference type="OrthoDB" id="5410002at2"/>
<dbReference type="EMBL" id="FWXY01000004">
    <property type="protein sequence ID" value="SMC55611.1"/>
    <property type="molecule type" value="Genomic_DNA"/>
</dbReference>
<reference evidence="1 2" key="1">
    <citation type="submission" date="2017-04" db="EMBL/GenBank/DDBJ databases">
        <authorList>
            <person name="Afonso C.L."/>
            <person name="Miller P.J."/>
            <person name="Scott M.A."/>
            <person name="Spackman E."/>
            <person name="Goraichik I."/>
            <person name="Dimitrov K.M."/>
            <person name="Suarez D.L."/>
            <person name="Swayne D.E."/>
        </authorList>
    </citation>
    <scope>NUCLEOTIDE SEQUENCE [LARGE SCALE GENOMIC DNA]</scope>
    <source>
        <strain evidence="1 2">DSM 3385</strain>
    </source>
</reference>